<protein>
    <submittedName>
        <fullName evidence="1">Uncharacterized protein</fullName>
    </submittedName>
</protein>
<proteinExistence type="predicted"/>
<dbReference type="EMBL" id="CP111012">
    <property type="protein sequence ID" value="WAQ93899.1"/>
    <property type="molecule type" value="Genomic_DNA"/>
</dbReference>
<keyword evidence="2" id="KW-1185">Reference proteome</keyword>
<reference evidence="1" key="1">
    <citation type="submission" date="2022-11" db="EMBL/GenBank/DDBJ databases">
        <title>Centuries of genome instability and evolution in soft-shell clam transmissible cancer (bioRxiv).</title>
        <authorList>
            <person name="Hart S.F.M."/>
            <person name="Yonemitsu M.A."/>
            <person name="Giersch R.M."/>
            <person name="Beal B.F."/>
            <person name="Arriagada G."/>
            <person name="Davis B.W."/>
            <person name="Ostrander E.A."/>
            <person name="Goff S.P."/>
            <person name="Metzger M.J."/>
        </authorList>
    </citation>
    <scope>NUCLEOTIDE SEQUENCE</scope>
    <source>
        <strain evidence="1">MELC-2E11</strain>
        <tissue evidence="1">Siphon/mantle</tissue>
    </source>
</reference>
<organism evidence="1 2">
    <name type="scientific">Mya arenaria</name>
    <name type="common">Soft-shell clam</name>
    <dbReference type="NCBI Taxonomy" id="6604"/>
    <lineage>
        <taxon>Eukaryota</taxon>
        <taxon>Metazoa</taxon>
        <taxon>Spiralia</taxon>
        <taxon>Lophotrochozoa</taxon>
        <taxon>Mollusca</taxon>
        <taxon>Bivalvia</taxon>
        <taxon>Autobranchia</taxon>
        <taxon>Heteroconchia</taxon>
        <taxon>Euheterodonta</taxon>
        <taxon>Imparidentia</taxon>
        <taxon>Neoheterodontei</taxon>
        <taxon>Myida</taxon>
        <taxon>Myoidea</taxon>
        <taxon>Myidae</taxon>
        <taxon>Mya</taxon>
    </lineage>
</organism>
<sequence>MVWSHKRCRHILTSSSGGK</sequence>
<accession>A0ABY7D8A0</accession>
<dbReference type="Proteomes" id="UP001164746">
    <property type="component" value="Chromosome 1"/>
</dbReference>
<evidence type="ECO:0000313" key="1">
    <source>
        <dbReference type="EMBL" id="WAQ93899.1"/>
    </source>
</evidence>
<evidence type="ECO:0000313" key="2">
    <source>
        <dbReference type="Proteomes" id="UP001164746"/>
    </source>
</evidence>
<gene>
    <name evidence="1" type="ORF">MAR_006370</name>
</gene>
<name>A0ABY7D8A0_MYAAR</name>